<dbReference type="Gene3D" id="3.80.10.10">
    <property type="entry name" value="Ribonuclease Inhibitor"/>
    <property type="match status" value="1"/>
</dbReference>
<dbReference type="SMART" id="SM00220">
    <property type="entry name" value="S_TKc"/>
    <property type="match status" value="1"/>
</dbReference>
<evidence type="ECO:0000256" key="1">
    <source>
        <dbReference type="ARBA" id="ARBA00004162"/>
    </source>
</evidence>
<dbReference type="InterPro" id="IPR000719">
    <property type="entry name" value="Prot_kinase_dom"/>
</dbReference>
<dbReference type="GO" id="GO:0004674">
    <property type="term" value="F:protein serine/threonine kinase activity"/>
    <property type="evidence" value="ECO:0007669"/>
    <property type="project" value="UniProtKB-KW"/>
</dbReference>
<evidence type="ECO:0000256" key="2">
    <source>
        <dbReference type="ARBA" id="ARBA00004389"/>
    </source>
</evidence>
<feature type="domain" description="Protein kinase" evidence="27">
    <location>
        <begin position="156"/>
        <end position="461"/>
    </location>
</feature>
<dbReference type="Pfam" id="PF07714">
    <property type="entry name" value="PK_Tyr_Ser-Thr"/>
    <property type="match status" value="1"/>
</dbReference>
<keyword evidence="18" id="KW-0325">Glycoprotein</keyword>
<evidence type="ECO:0000256" key="7">
    <source>
        <dbReference type="ARBA" id="ARBA00022614"/>
    </source>
</evidence>
<evidence type="ECO:0000256" key="8">
    <source>
        <dbReference type="ARBA" id="ARBA00022679"/>
    </source>
</evidence>
<dbReference type="InterPro" id="IPR011009">
    <property type="entry name" value="Kinase-like_dom_sf"/>
</dbReference>
<feature type="transmembrane region" description="Helical" evidence="26">
    <location>
        <begin position="98"/>
        <end position="122"/>
    </location>
</feature>
<dbReference type="PROSITE" id="PS00108">
    <property type="entry name" value="PROTEIN_KINASE_ST"/>
    <property type="match status" value="1"/>
</dbReference>
<evidence type="ECO:0000256" key="4">
    <source>
        <dbReference type="ARBA" id="ARBA00022475"/>
    </source>
</evidence>
<comment type="catalytic activity">
    <reaction evidence="20">
        <text>L-seryl-[protein] + ATP = O-phospho-L-seryl-[protein] + ADP + H(+)</text>
        <dbReference type="Rhea" id="RHEA:17989"/>
        <dbReference type="Rhea" id="RHEA-COMP:9863"/>
        <dbReference type="Rhea" id="RHEA-COMP:11604"/>
        <dbReference type="ChEBI" id="CHEBI:15378"/>
        <dbReference type="ChEBI" id="CHEBI:29999"/>
        <dbReference type="ChEBI" id="CHEBI:30616"/>
        <dbReference type="ChEBI" id="CHEBI:83421"/>
        <dbReference type="ChEBI" id="CHEBI:456216"/>
        <dbReference type="EC" id="2.7.11.1"/>
    </reaction>
</comment>
<evidence type="ECO:0000256" key="15">
    <source>
        <dbReference type="ARBA" id="ARBA00022989"/>
    </source>
</evidence>
<comment type="function">
    <text evidence="22">The processed protein kinase Xa21 chain released by protein cleavage after X.oryzae pv. oryzae protein Ax21 detection translocates into the nucleus where it can bind and regulate WRKY62, a transcription factor. Confers resistance to the bacterial pathogen X.oryzae pv. oryzae (Xoo).</text>
</comment>
<evidence type="ECO:0000256" key="3">
    <source>
        <dbReference type="ARBA" id="ARBA00012513"/>
    </source>
</evidence>
<keyword evidence="15 26" id="KW-1133">Transmembrane helix</keyword>
<dbReference type="PANTHER" id="PTHR27008">
    <property type="entry name" value="OS04G0122200 PROTEIN"/>
    <property type="match status" value="1"/>
</dbReference>
<keyword evidence="13" id="KW-0418">Kinase</keyword>
<dbReference type="SUPFAM" id="SSF56112">
    <property type="entry name" value="Protein kinase-like (PK-like)"/>
    <property type="match status" value="1"/>
</dbReference>
<evidence type="ECO:0000256" key="11">
    <source>
        <dbReference type="ARBA" id="ARBA00022737"/>
    </source>
</evidence>
<reference evidence="28 29" key="1">
    <citation type="journal article" date="2019" name="Sci. Rep.">
        <title>A high-quality genome of Eragrostis curvula grass provides insights into Poaceae evolution and supports new strategies to enhance forage quality.</title>
        <authorList>
            <person name="Carballo J."/>
            <person name="Santos B.A.C.M."/>
            <person name="Zappacosta D."/>
            <person name="Garbus I."/>
            <person name="Selva J.P."/>
            <person name="Gallo C.A."/>
            <person name="Diaz A."/>
            <person name="Albertini E."/>
            <person name="Caccamo M."/>
            <person name="Echenique V."/>
        </authorList>
    </citation>
    <scope>NUCLEOTIDE SEQUENCE [LARGE SCALE GENOMIC DNA]</scope>
    <source>
        <strain evidence="29">cv. Victoria</strain>
        <tissue evidence="28">Leaf</tissue>
    </source>
</reference>
<evidence type="ECO:0000259" key="27">
    <source>
        <dbReference type="PROSITE" id="PS50011"/>
    </source>
</evidence>
<dbReference type="InterPro" id="IPR008271">
    <property type="entry name" value="Ser/Thr_kinase_AS"/>
</dbReference>
<evidence type="ECO:0000256" key="10">
    <source>
        <dbReference type="ARBA" id="ARBA00022729"/>
    </source>
</evidence>
<dbReference type="InterPro" id="IPR017441">
    <property type="entry name" value="Protein_kinase_ATP_BS"/>
</dbReference>
<feature type="non-terminal residue" evidence="28">
    <location>
        <position position="1"/>
    </location>
</feature>
<keyword evidence="4" id="KW-1003">Cell membrane</keyword>
<evidence type="ECO:0000256" key="13">
    <source>
        <dbReference type="ARBA" id="ARBA00022777"/>
    </source>
</evidence>
<evidence type="ECO:0000256" key="16">
    <source>
        <dbReference type="ARBA" id="ARBA00023136"/>
    </source>
</evidence>
<evidence type="ECO:0000256" key="5">
    <source>
        <dbReference type="ARBA" id="ARBA00022527"/>
    </source>
</evidence>
<evidence type="ECO:0000256" key="18">
    <source>
        <dbReference type="ARBA" id="ARBA00023180"/>
    </source>
</evidence>
<dbReference type="Gramene" id="TVU51418">
    <property type="protein sequence ID" value="TVU51418"/>
    <property type="gene ID" value="EJB05_02849"/>
</dbReference>
<name>A0A5J9WTH1_9POAL</name>
<keyword evidence="5 25" id="KW-0723">Serine/threonine-protein kinase</keyword>
<dbReference type="GO" id="GO:0005886">
    <property type="term" value="C:plasma membrane"/>
    <property type="evidence" value="ECO:0007669"/>
    <property type="project" value="UniProtKB-SubCell"/>
</dbReference>
<comment type="catalytic activity">
    <reaction evidence="19">
        <text>L-threonyl-[protein] + ATP = O-phospho-L-threonyl-[protein] + ADP + H(+)</text>
        <dbReference type="Rhea" id="RHEA:46608"/>
        <dbReference type="Rhea" id="RHEA-COMP:11060"/>
        <dbReference type="Rhea" id="RHEA-COMP:11605"/>
        <dbReference type="ChEBI" id="CHEBI:15378"/>
        <dbReference type="ChEBI" id="CHEBI:30013"/>
        <dbReference type="ChEBI" id="CHEBI:30616"/>
        <dbReference type="ChEBI" id="CHEBI:61977"/>
        <dbReference type="ChEBI" id="CHEBI:456216"/>
        <dbReference type="EC" id="2.7.11.1"/>
    </reaction>
</comment>
<dbReference type="InterPro" id="IPR001245">
    <property type="entry name" value="Ser-Thr/Tyr_kinase_cat_dom"/>
</dbReference>
<evidence type="ECO:0000256" key="23">
    <source>
        <dbReference type="ARBA" id="ARBA00072040"/>
    </source>
</evidence>
<keyword evidence="10" id="KW-0732">Signal</keyword>
<evidence type="ECO:0000256" key="24">
    <source>
        <dbReference type="PROSITE-ProRule" id="PRU10141"/>
    </source>
</evidence>
<evidence type="ECO:0000256" key="20">
    <source>
        <dbReference type="ARBA" id="ARBA00048679"/>
    </source>
</evidence>
<dbReference type="FunFam" id="1.10.510.10:FF:000358">
    <property type="entry name" value="Putative leucine-rich repeat receptor-like serine/threonine-protein kinase"/>
    <property type="match status" value="1"/>
</dbReference>
<dbReference type="PROSITE" id="PS50011">
    <property type="entry name" value="PROTEIN_KINASE_DOM"/>
    <property type="match status" value="1"/>
</dbReference>
<keyword evidence="12 24" id="KW-0547">Nucleotide-binding</keyword>
<evidence type="ECO:0000313" key="28">
    <source>
        <dbReference type="EMBL" id="TVU51418.1"/>
    </source>
</evidence>
<dbReference type="PROSITE" id="PS00107">
    <property type="entry name" value="PROTEIN_KINASE_ATP"/>
    <property type="match status" value="1"/>
</dbReference>
<dbReference type="GO" id="GO:0005524">
    <property type="term" value="F:ATP binding"/>
    <property type="evidence" value="ECO:0007669"/>
    <property type="project" value="UniProtKB-UniRule"/>
</dbReference>
<organism evidence="28 29">
    <name type="scientific">Eragrostis curvula</name>
    <name type="common">weeping love grass</name>
    <dbReference type="NCBI Taxonomy" id="38414"/>
    <lineage>
        <taxon>Eukaryota</taxon>
        <taxon>Viridiplantae</taxon>
        <taxon>Streptophyta</taxon>
        <taxon>Embryophyta</taxon>
        <taxon>Tracheophyta</taxon>
        <taxon>Spermatophyta</taxon>
        <taxon>Magnoliopsida</taxon>
        <taxon>Liliopsida</taxon>
        <taxon>Poales</taxon>
        <taxon>Poaceae</taxon>
        <taxon>PACMAD clade</taxon>
        <taxon>Chloridoideae</taxon>
        <taxon>Eragrostideae</taxon>
        <taxon>Eragrostidinae</taxon>
        <taxon>Eragrostis</taxon>
    </lineage>
</organism>
<evidence type="ECO:0000256" key="14">
    <source>
        <dbReference type="ARBA" id="ARBA00022840"/>
    </source>
</evidence>
<dbReference type="InterPro" id="IPR051809">
    <property type="entry name" value="Plant_receptor-like_S/T_kinase"/>
</dbReference>
<evidence type="ECO:0000256" key="9">
    <source>
        <dbReference type="ARBA" id="ARBA00022692"/>
    </source>
</evidence>
<dbReference type="AlphaFoldDB" id="A0A5J9WTH1"/>
<dbReference type="Gene3D" id="3.30.200.20">
    <property type="entry name" value="Phosphorylase Kinase, domain 1"/>
    <property type="match status" value="1"/>
</dbReference>
<dbReference type="FunFam" id="3.30.200.20:FF:000432">
    <property type="entry name" value="LRR receptor-like serine/threonine-protein kinase EFR"/>
    <property type="match status" value="1"/>
</dbReference>
<evidence type="ECO:0000256" key="12">
    <source>
        <dbReference type="ARBA" id="ARBA00022741"/>
    </source>
</evidence>
<comment type="similarity">
    <text evidence="25">Belongs to the protein kinase superfamily.</text>
</comment>
<evidence type="ECO:0000256" key="21">
    <source>
        <dbReference type="ARBA" id="ARBA00054320"/>
    </source>
</evidence>
<dbReference type="EC" id="2.7.11.1" evidence="3"/>
<proteinExistence type="inferred from homology"/>
<dbReference type="EMBL" id="RWGY01000002">
    <property type="protein sequence ID" value="TVU51418.1"/>
    <property type="molecule type" value="Genomic_DNA"/>
</dbReference>
<dbReference type="Proteomes" id="UP000324897">
    <property type="component" value="Chromosome 6"/>
</dbReference>
<evidence type="ECO:0000256" key="6">
    <source>
        <dbReference type="ARBA" id="ARBA00022553"/>
    </source>
</evidence>
<evidence type="ECO:0000256" key="26">
    <source>
        <dbReference type="SAM" id="Phobius"/>
    </source>
</evidence>
<keyword evidence="29" id="KW-1185">Reference proteome</keyword>
<keyword evidence="6" id="KW-0597">Phosphoprotein</keyword>
<dbReference type="Gene3D" id="1.10.510.10">
    <property type="entry name" value="Transferase(Phosphotransferase) domain 1"/>
    <property type="match status" value="1"/>
</dbReference>
<comment type="caution">
    <text evidence="28">The sequence shown here is derived from an EMBL/GenBank/DDBJ whole genome shotgun (WGS) entry which is preliminary data.</text>
</comment>
<dbReference type="OrthoDB" id="1103805at2759"/>
<keyword evidence="17" id="KW-0675">Receptor</keyword>
<evidence type="ECO:0000256" key="22">
    <source>
        <dbReference type="ARBA" id="ARBA00056628"/>
    </source>
</evidence>
<comment type="function">
    <text evidence="21">Receptor kinase that detects X.oryzae pv. oryzae protein Ax21 to promote innate immunity. Following X.oryzae pv. oryzae protein Ax21 detection, undergoes cleavage, releasing the processed protein kinase Xa21 chain.</text>
</comment>
<keyword evidence="16 26" id="KW-0472">Membrane</keyword>
<feature type="binding site" evidence="24">
    <location>
        <position position="188"/>
    </location>
    <ligand>
        <name>ATP</name>
        <dbReference type="ChEBI" id="CHEBI:30616"/>
    </ligand>
</feature>
<evidence type="ECO:0000256" key="25">
    <source>
        <dbReference type="RuleBase" id="RU000304"/>
    </source>
</evidence>
<keyword evidence="7" id="KW-0433">Leucine-rich repeat</keyword>
<accession>A0A5J9WTH1</accession>
<sequence length="461" mass="51985">MFMFYFWIKLNLKVLIYPTIPESFTAWRGVIDMDLSQNNLSGQILEFFDSFRSMKLLNLSFNNLDGPIPTGGIFLNRGVVLMQGNKKLCSKTSTKRHALHILMIVGCIVLSLIILSCSAIILSNKKKKRVKQVPPPLRKNLKKISYADFVKATNSFSSVNLVGSGKYGSIYRGILEFEEHAVAIRVFKLDVFGAQTSFLTECEALRSPRHRNLVKVVTACSSYDPSGNEFKALVLEYMPNGSLESWLHPNLNKRSLNRPLSLGSRILIATDIASSLDYLHNHCTPPMVHCDLKPRNVLLDNEMHAHVFYKLIGTKRIDRIHCTRWVLLLIIMHNIAEYGFGSKGDVYSYGIIILELLTGKHPTDEMFSDGWSLHKYVEKALPQNIHEILDSNIIPNFEDEDVENNLGIPNPAAVGTMSCIMQLVKLGLSCCAEASKDRPTMKDVYAEVIAIKEEYSELHGF</sequence>
<dbReference type="SUPFAM" id="SSF52058">
    <property type="entry name" value="L domain-like"/>
    <property type="match status" value="1"/>
</dbReference>
<keyword evidence="11" id="KW-0677">Repeat</keyword>
<gene>
    <name evidence="28" type="ORF">EJB05_02849</name>
</gene>
<keyword evidence="9 26" id="KW-0812">Transmembrane</keyword>
<evidence type="ECO:0000256" key="19">
    <source>
        <dbReference type="ARBA" id="ARBA00047899"/>
    </source>
</evidence>
<dbReference type="PANTHER" id="PTHR27008:SF499">
    <property type="entry name" value="OS06G0581500 PROTEIN"/>
    <property type="match status" value="1"/>
</dbReference>
<evidence type="ECO:0000256" key="17">
    <source>
        <dbReference type="ARBA" id="ARBA00023170"/>
    </source>
</evidence>
<keyword evidence="14 24" id="KW-0067">ATP-binding</keyword>
<dbReference type="InterPro" id="IPR032675">
    <property type="entry name" value="LRR_dom_sf"/>
</dbReference>
<dbReference type="GO" id="GO:0005789">
    <property type="term" value="C:endoplasmic reticulum membrane"/>
    <property type="evidence" value="ECO:0007669"/>
    <property type="project" value="UniProtKB-SubCell"/>
</dbReference>
<evidence type="ECO:0000313" key="29">
    <source>
        <dbReference type="Proteomes" id="UP000324897"/>
    </source>
</evidence>
<keyword evidence="8" id="KW-0808">Transferase</keyword>
<protein>
    <recommendedName>
        <fullName evidence="23">Receptor kinase-like protein Xa21</fullName>
        <ecNumber evidence="3">2.7.11.1</ecNumber>
    </recommendedName>
</protein>
<comment type="subcellular location">
    <subcellularLocation>
        <location evidence="1">Cell membrane</location>
        <topology evidence="1">Single-pass membrane protein</topology>
    </subcellularLocation>
    <subcellularLocation>
        <location evidence="2">Endoplasmic reticulum membrane</location>
        <topology evidence="2">Single-pass membrane protein</topology>
    </subcellularLocation>
</comment>